<gene>
    <name evidence="18" type="primary">tkt</name>
    <name evidence="18" type="ORF">DL897_06615</name>
</gene>
<dbReference type="AlphaFoldDB" id="A0A364K630"/>
<reference evidence="18 19" key="2">
    <citation type="submission" date="2018-06" db="EMBL/GenBank/DDBJ databases">
        <authorList>
            <person name="Zhirakovskaya E."/>
        </authorList>
    </citation>
    <scope>NUCLEOTIDE SEQUENCE [LARGE SCALE GENOMIC DNA]</scope>
    <source>
        <strain evidence="18 19">FBKL4.011</strain>
    </source>
</reference>
<dbReference type="InterPro" id="IPR049557">
    <property type="entry name" value="Transketolase_CS"/>
</dbReference>
<keyword evidence="19" id="KW-1185">Reference proteome</keyword>
<dbReference type="EC" id="2.2.1.1" evidence="3 10"/>
<evidence type="ECO:0000256" key="5">
    <source>
        <dbReference type="ARBA" id="ARBA00022679"/>
    </source>
</evidence>
<reference evidence="18 19" key="1">
    <citation type="submission" date="2018-06" db="EMBL/GenBank/DDBJ databases">
        <title>Thermoflavimicrobium daqus sp. nov., a thermophilic microbe isolated from Moutai-flavour Daqu.</title>
        <authorList>
            <person name="Wang X."/>
            <person name="Zhou H."/>
        </authorList>
    </citation>
    <scope>NUCLEOTIDE SEQUENCE [LARGE SCALE GENOMIC DNA]</scope>
    <source>
        <strain evidence="18 19">FBKL4.011</strain>
    </source>
</reference>
<dbReference type="PROSITE" id="PS00802">
    <property type="entry name" value="TRANSKETOLASE_2"/>
    <property type="match status" value="1"/>
</dbReference>
<dbReference type="RefSeq" id="WP_113658357.1">
    <property type="nucleotide sequence ID" value="NZ_KZ845665.1"/>
</dbReference>
<feature type="binding site" evidence="14">
    <location>
        <position position="189"/>
    </location>
    <ligand>
        <name>Mg(2+)</name>
        <dbReference type="ChEBI" id="CHEBI:18420"/>
    </ligand>
</feature>
<keyword evidence="5 16" id="KW-0808">Transferase</keyword>
<dbReference type="CDD" id="cd02012">
    <property type="entry name" value="TPP_TK"/>
    <property type="match status" value="1"/>
</dbReference>
<evidence type="ECO:0000256" key="3">
    <source>
        <dbReference type="ARBA" id="ARBA00013152"/>
    </source>
</evidence>
<feature type="binding site" evidence="12">
    <location>
        <position position="358"/>
    </location>
    <ligand>
        <name>substrate</name>
    </ligand>
</feature>
<evidence type="ECO:0000256" key="14">
    <source>
        <dbReference type="PIRSR" id="PIRSR605478-4"/>
    </source>
</evidence>
<dbReference type="GO" id="GO:0004802">
    <property type="term" value="F:transketolase activity"/>
    <property type="evidence" value="ECO:0007669"/>
    <property type="project" value="UniProtKB-UniRule"/>
</dbReference>
<comment type="cofactor">
    <cofactor evidence="16">
        <name>Mg(2+)</name>
        <dbReference type="ChEBI" id="CHEBI:18420"/>
    </cofactor>
    <cofactor evidence="16">
        <name>Ca(2+)</name>
        <dbReference type="ChEBI" id="CHEBI:29108"/>
    </cofactor>
    <cofactor evidence="16">
        <name>Mn(2+)</name>
        <dbReference type="ChEBI" id="CHEBI:29035"/>
    </cofactor>
    <cofactor evidence="16">
        <name>Co(2+)</name>
        <dbReference type="ChEBI" id="CHEBI:48828"/>
    </cofactor>
    <text evidence="16">Binds 1 Mg(2+) ion per subunit. Can also utilize other divalent metal cations, such as Ca(2+), Mn(2+) and Co(2+).</text>
</comment>
<feature type="binding site" evidence="13">
    <location>
        <begin position="116"/>
        <end position="118"/>
    </location>
    <ligand>
        <name>thiamine diphosphate</name>
        <dbReference type="ChEBI" id="CHEBI:58937"/>
    </ligand>
</feature>
<comment type="subunit">
    <text evidence="2 16">Homodimer.</text>
</comment>
<keyword evidence="7 14" id="KW-0460">Magnesium</keyword>
<dbReference type="EMBL" id="QJKK01000003">
    <property type="protein sequence ID" value="RAL25743.1"/>
    <property type="molecule type" value="Genomic_DNA"/>
</dbReference>
<dbReference type="InterPro" id="IPR005475">
    <property type="entry name" value="Transketolase-like_Pyr-bd"/>
</dbReference>
<feature type="binding site" evidence="12">
    <location>
        <position position="462"/>
    </location>
    <ligand>
        <name>substrate</name>
    </ligand>
</feature>
<feature type="site" description="Important for catalytic activity" evidence="15">
    <location>
        <position position="263"/>
    </location>
</feature>
<dbReference type="FunFam" id="3.40.50.970:FF:000004">
    <property type="entry name" value="Transketolase"/>
    <property type="match status" value="1"/>
</dbReference>
<dbReference type="InterPro" id="IPR005474">
    <property type="entry name" value="Transketolase_N"/>
</dbReference>
<comment type="cofactor">
    <cofactor evidence="13">
        <name>thiamine diphosphate</name>
        <dbReference type="ChEBI" id="CHEBI:58937"/>
    </cofactor>
    <text evidence="13">Binds 1 thiamine pyrophosphate per subunit. During the reaction, the substrate forms a covalent intermediate with the cofactor.</text>
</comment>
<dbReference type="InterPro" id="IPR005478">
    <property type="entry name" value="Transketolase_bac-like"/>
</dbReference>
<evidence type="ECO:0000256" key="15">
    <source>
        <dbReference type="PIRSR" id="PIRSR605478-5"/>
    </source>
</evidence>
<feature type="binding site" evidence="13">
    <location>
        <position position="263"/>
    </location>
    <ligand>
        <name>thiamine diphosphate</name>
        <dbReference type="ChEBI" id="CHEBI:58937"/>
    </ligand>
</feature>
<protein>
    <recommendedName>
        <fullName evidence="4 10">Transketolase</fullName>
        <ecNumber evidence="3 10">2.2.1.1</ecNumber>
    </recommendedName>
</protein>
<feature type="binding site" evidence="14">
    <location>
        <position position="157"/>
    </location>
    <ligand>
        <name>Mg(2+)</name>
        <dbReference type="ChEBI" id="CHEBI:18420"/>
    </ligand>
</feature>
<dbReference type="NCBIfam" id="TIGR00232">
    <property type="entry name" value="tktlase_bact"/>
    <property type="match status" value="1"/>
</dbReference>
<dbReference type="InterPro" id="IPR029061">
    <property type="entry name" value="THDP-binding"/>
</dbReference>
<comment type="catalytic activity">
    <reaction evidence="9 16">
        <text>D-sedoheptulose 7-phosphate + D-glyceraldehyde 3-phosphate = aldehydo-D-ribose 5-phosphate + D-xylulose 5-phosphate</text>
        <dbReference type="Rhea" id="RHEA:10508"/>
        <dbReference type="ChEBI" id="CHEBI:57483"/>
        <dbReference type="ChEBI" id="CHEBI:57737"/>
        <dbReference type="ChEBI" id="CHEBI:58273"/>
        <dbReference type="ChEBI" id="CHEBI:59776"/>
        <dbReference type="EC" id="2.2.1.1"/>
    </reaction>
</comment>
<keyword evidence="8 13" id="KW-0786">Thiamine pyrophosphate</keyword>
<feature type="binding site" evidence="12">
    <location>
        <position position="474"/>
    </location>
    <ligand>
        <name>substrate</name>
    </ligand>
</feature>
<dbReference type="FunFam" id="3.40.50.920:FF:000003">
    <property type="entry name" value="Transketolase"/>
    <property type="match status" value="1"/>
</dbReference>
<evidence type="ECO:0000256" key="1">
    <source>
        <dbReference type="ARBA" id="ARBA00007131"/>
    </source>
</evidence>
<dbReference type="Gene3D" id="3.40.50.920">
    <property type="match status" value="1"/>
</dbReference>
<dbReference type="CDD" id="cd07033">
    <property type="entry name" value="TPP_PYR_DXS_TK_like"/>
    <property type="match status" value="1"/>
</dbReference>
<feature type="binding site" evidence="13">
    <location>
        <position position="438"/>
    </location>
    <ligand>
        <name>thiamine diphosphate</name>
        <dbReference type="ChEBI" id="CHEBI:58937"/>
    </ligand>
</feature>
<dbReference type="PROSITE" id="PS00801">
    <property type="entry name" value="TRANSKETOLASE_1"/>
    <property type="match status" value="1"/>
</dbReference>
<feature type="binding site" evidence="14">
    <location>
        <position position="187"/>
    </location>
    <ligand>
        <name>Mg(2+)</name>
        <dbReference type="ChEBI" id="CHEBI:18420"/>
    </ligand>
</feature>
<proteinExistence type="inferred from homology"/>
<dbReference type="GO" id="GO:0005829">
    <property type="term" value="C:cytosol"/>
    <property type="evidence" value="ECO:0007669"/>
    <property type="project" value="TreeGrafter"/>
</dbReference>
<evidence type="ECO:0000256" key="11">
    <source>
        <dbReference type="PIRSR" id="PIRSR605478-1"/>
    </source>
</evidence>
<dbReference type="Proteomes" id="UP000251213">
    <property type="component" value="Unassembled WGS sequence"/>
</dbReference>
<evidence type="ECO:0000256" key="6">
    <source>
        <dbReference type="ARBA" id="ARBA00022723"/>
    </source>
</evidence>
<sequence>MAQAIDQLAVNTIRMLSIDMIEKANSGHPGLPMGAAPMAYSLWSKVMNHNPANPNWFNRDRFILSAGHGSALLYSLLHLFDYGLSMDDLKQFRQWGSLTPGHPEVKHTPGVEATTGPLGQGISNGVGFAMAERFLAEKYNREGFPVVDHYTYVLCSDGDLMEGVASEACSLAGHLRLGKLIALYDSNDISLDGELAHSFTEDVMQRFESYGWQVLQVTDGNDMEAIEAAILEAQKDTNRPTLIEVRTVIGYGSPNRGGTSEAHGKPLGAEERIEALKTYEWHTEEHFAVPEEVKQHFAELTSKLAKKESTWQELFTKYEEAHPALAKELKQAMQGELPVDWDQDLPQYQVGDKAVATRVASGAAIGALAKNIPYFLGGSADLASSNNTLIKAEGPFHAEDYAGRNIWFGVREHGMGAALNGMMLHGGVRVYGGTFLVFSDYLRPSIRVAALSKLPVVYVFTHDSIAVGEDGPTHQPIEQIPALRLIPNVKVIRPADANETVAAWAYAVSQTESPVVLALTRQALPILEGTVGIQKETIAKGAYIVSEAQGEAQAVIIATGSEVSLAVEAQQKLQEKGISVRVVSMPCRELFDQQDQAYRESVLPSHLTARVAVEAAHPVGWERYVGDRGAIIGIDHFGASAPGGFVMKQFGFNVENVIAKVEEVLTK</sequence>
<dbReference type="Gene3D" id="3.40.50.970">
    <property type="match status" value="2"/>
</dbReference>
<dbReference type="Pfam" id="PF02779">
    <property type="entry name" value="Transket_pyr"/>
    <property type="match status" value="1"/>
</dbReference>
<dbReference type="FunFam" id="3.40.50.970:FF:000003">
    <property type="entry name" value="Transketolase"/>
    <property type="match status" value="1"/>
</dbReference>
<dbReference type="Pfam" id="PF00456">
    <property type="entry name" value="Transketolase_N"/>
    <property type="match status" value="1"/>
</dbReference>
<dbReference type="InterPro" id="IPR055152">
    <property type="entry name" value="Transketolase-like_C_2"/>
</dbReference>
<evidence type="ECO:0000256" key="7">
    <source>
        <dbReference type="ARBA" id="ARBA00022842"/>
    </source>
</evidence>
<evidence type="ECO:0000256" key="2">
    <source>
        <dbReference type="ARBA" id="ARBA00011738"/>
    </source>
</evidence>
<feature type="domain" description="Transketolase-like pyrimidine-binding" evidence="17">
    <location>
        <begin position="355"/>
        <end position="526"/>
    </location>
</feature>
<evidence type="ECO:0000256" key="10">
    <source>
        <dbReference type="NCBIfam" id="TIGR00232"/>
    </source>
</evidence>
<dbReference type="GO" id="GO:0006098">
    <property type="term" value="P:pentose-phosphate shunt"/>
    <property type="evidence" value="ECO:0007669"/>
    <property type="project" value="TreeGrafter"/>
</dbReference>
<comment type="cofactor">
    <cofactor evidence="14">
        <name>Mg(2+)</name>
        <dbReference type="ChEBI" id="CHEBI:18420"/>
    </cofactor>
    <text evidence="14">Binds 1 Mg(2+) ion per subunit. Can also utilize other divalent metal cations, such as Ca(2+), Mn(2+) and Co(2+).</text>
</comment>
<evidence type="ECO:0000256" key="16">
    <source>
        <dbReference type="RuleBase" id="RU004996"/>
    </source>
</evidence>
<feature type="binding site" evidence="13">
    <location>
        <position position="187"/>
    </location>
    <ligand>
        <name>thiamine diphosphate</name>
        <dbReference type="ChEBI" id="CHEBI:58937"/>
    </ligand>
</feature>
<evidence type="ECO:0000256" key="12">
    <source>
        <dbReference type="PIRSR" id="PIRSR605478-2"/>
    </source>
</evidence>
<dbReference type="GO" id="GO:0046872">
    <property type="term" value="F:metal ion binding"/>
    <property type="evidence" value="ECO:0007669"/>
    <property type="project" value="UniProtKB-KW"/>
</dbReference>
<feature type="binding site" evidence="12">
    <location>
        <position position="28"/>
    </location>
    <ligand>
        <name>substrate</name>
    </ligand>
</feature>
<keyword evidence="6 14" id="KW-0479">Metal-binding</keyword>
<dbReference type="Pfam" id="PF22613">
    <property type="entry name" value="Transketolase_C_1"/>
    <property type="match status" value="1"/>
</dbReference>
<feature type="binding site" evidence="13">
    <location>
        <position position="158"/>
    </location>
    <ligand>
        <name>thiamine diphosphate</name>
        <dbReference type="ChEBI" id="CHEBI:58937"/>
    </ligand>
</feature>
<dbReference type="SUPFAM" id="SSF52922">
    <property type="entry name" value="TK C-terminal domain-like"/>
    <property type="match status" value="1"/>
</dbReference>
<evidence type="ECO:0000256" key="9">
    <source>
        <dbReference type="ARBA" id="ARBA00049473"/>
    </source>
</evidence>
<keyword evidence="16" id="KW-0106">Calcium</keyword>
<evidence type="ECO:0000313" key="18">
    <source>
        <dbReference type="EMBL" id="RAL25743.1"/>
    </source>
</evidence>
<evidence type="ECO:0000313" key="19">
    <source>
        <dbReference type="Proteomes" id="UP000251213"/>
    </source>
</evidence>
<feature type="binding site" evidence="12">
    <location>
        <position position="385"/>
    </location>
    <ligand>
        <name>substrate</name>
    </ligand>
</feature>
<feature type="binding site" evidence="12">
    <location>
        <position position="470"/>
    </location>
    <ligand>
        <name>substrate</name>
    </ligand>
</feature>
<dbReference type="InterPro" id="IPR009014">
    <property type="entry name" value="Transketo_C/PFOR_II"/>
</dbReference>
<evidence type="ECO:0000259" key="17">
    <source>
        <dbReference type="SMART" id="SM00861"/>
    </source>
</evidence>
<dbReference type="PANTHER" id="PTHR43522:SF2">
    <property type="entry name" value="TRANSKETOLASE 1-RELATED"/>
    <property type="match status" value="1"/>
</dbReference>
<feature type="active site" description="Proton donor" evidence="11">
    <location>
        <position position="412"/>
    </location>
</feature>
<dbReference type="SMART" id="SM00861">
    <property type="entry name" value="Transket_pyr"/>
    <property type="match status" value="1"/>
</dbReference>
<dbReference type="SUPFAM" id="SSF52518">
    <property type="entry name" value="Thiamin diphosphate-binding fold (THDP-binding)"/>
    <property type="match status" value="2"/>
</dbReference>
<feature type="binding site" evidence="13">
    <location>
        <position position="68"/>
    </location>
    <ligand>
        <name>thiamine diphosphate</name>
        <dbReference type="ChEBI" id="CHEBI:58937"/>
    </ligand>
</feature>
<comment type="function">
    <text evidence="16">Catalyzes the transfer of a two-carbon ketol group from a ketose donor to an aldose acceptor, via a covalent intermediate with the cofactor thiamine pyrophosphate.</text>
</comment>
<dbReference type="OrthoDB" id="8732661at2"/>
<evidence type="ECO:0000256" key="8">
    <source>
        <dbReference type="ARBA" id="ARBA00023052"/>
    </source>
</evidence>
<dbReference type="InterPro" id="IPR033247">
    <property type="entry name" value="Transketolase_fam"/>
</dbReference>
<feature type="binding site" evidence="12">
    <location>
        <position position="521"/>
    </location>
    <ligand>
        <name>substrate</name>
    </ligand>
</feature>
<dbReference type="PANTHER" id="PTHR43522">
    <property type="entry name" value="TRANSKETOLASE"/>
    <property type="match status" value="1"/>
</dbReference>
<name>A0A364K630_9BACL</name>
<evidence type="ECO:0000256" key="4">
    <source>
        <dbReference type="ARBA" id="ARBA00016662"/>
    </source>
</evidence>
<comment type="similarity">
    <text evidence="1 16">Belongs to the transketolase family.</text>
</comment>
<comment type="caution">
    <text evidence="18">The sequence shown here is derived from an EMBL/GenBank/DDBJ whole genome shotgun (WGS) entry which is preliminary data.</text>
</comment>
<evidence type="ECO:0000256" key="13">
    <source>
        <dbReference type="PIRSR" id="PIRSR605478-3"/>
    </source>
</evidence>
<feature type="site" description="Important for catalytic activity" evidence="15">
    <location>
        <position position="28"/>
    </location>
</feature>
<organism evidence="18 19">
    <name type="scientific">Thermoflavimicrobium daqui</name>
    <dbReference type="NCBI Taxonomy" id="2137476"/>
    <lineage>
        <taxon>Bacteria</taxon>
        <taxon>Bacillati</taxon>
        <taxon>Bacillota</taxon>
        <taxon>Bacilli</taxon>
        <taxon>Bacillales</taxon>
        <taxon>Thermoactinomycetaceae</taxon>
        <taxon>Thermoflavimicrobium</taxon>
    </lineage>
</organism>
<feature type="binding site" evidence="12">
    <location>
        <position position="263"/>
    </location>
    <ligand>
        <name>substrate</name>
    </ligand>
</feature>
<dbReference type="InterPro" id="IPR020826">
    <property type="entry name" value="Transketolase_BS"/>
</dbReference>
<accession>A0A364K630</accession>